<dbReference type="PANTHER" id="PTHR21465:SF2">
    <property type="entry name" value="ZINC FINGER PROTEIN 469"/>
    <property type="match status" value="1"/>
</dbReference>
<evidence type="ECO:0000313" key="4">
    <source>
        <dbReference type="EMBL" id="MBZ3872163.1"/>
    </source>
</evidence>
<dbReference type="Proteomes" id="UP001166674">
    <property type="component" value="Unassembled WGS sequence"/>
</dbReference>
<dbReference type="AlphaFoldDB" id="A0AA41MHP9"/>
<dbReference type="InterPro" id="IPR036236">
    <property type="entry name" value="Znf_C2H2_sf"/>
</dbReference>
<feature type="domain" description="C2H2-type" evidence="3">
    <location>
        <begin position="78"/>
        <end position="105"/>
    </location>
</feature>
<reference evidence="4" key="1">
    <citation type="submission" date="2020-03" db="EMBL/GenBank/DDBJ databases">
        <title>Studies in the Genomics of Life Span.</title>
        <authorList>
            <person name="Glass D."/>
        </authorList>
    </citation>
    <scope>NUCLEOTIDE SEQUENCE</scope>
    <source>
        <strain evidence="4">SUZIE</strain>
        <tissue evidence="4">Muscle</tissue>
    </source>
</reference>
<evidence type="ECO:0000256" key="1">
    <source>
        <dbReference type="PROSITE-ProRule" id="PRU00042"/>
    </source>
</evidence>
<dbReference type="SMART" id="SM00355">
    <property type="entry name" value="ZnF_C2H2"/>
    <property type="match status" value="3"/>
</dbReference>
<evidence type="ECO:0000259" key="3">
    <source>
        <dbReference type="PROSITE" id="PS50157"/>
    </source>
</evidence>
<name>A0AA41MHP9_SCICA</name>
<feature type="compositionally biased region" description="Polar residues" evidence="2">
    <location>
        <begin position="572"/>
        <end position="585"/>
    </location>
</feature>
<proteinExistence type="predicted"/>
<feature type="compositionally biased region" description="Basic and acidic residues" evidence="2">
    <location>
        <begin position="1"/>
        <end position="13"/>
    </location>
</feature>
<keyword evidence="1" id="KW-0862">Zinc</keyword>
<keyword evidence="1" id="KW-0863">Zinc-finger</keyword>
<dbReference type="Gene3D" id="3.30.160.60">
    <property type="entry name" value="Classic Zinc Finger"/>
    <property type="match status" value="1"/>
</dbReference>
<gene>
    <name evidence="4" type="ORF">SUZIE_116565</name>
</gene>
<feature type="compositionally biased region" description="Low complexity" evidence="2">
    <location>
        <begin position="219"/>
        <end position="232"/>
    </location>
</feature>
<evidence type="ECO:0000313" key="5">
    <source>
        <dbReference type="Proteomes" id="UP001166674"/>
    </source>
</evidence>
<dbReference type="SUPFAM" id="SSF57667">
    <property type="entry name" value="beta-beta-alpha zinc fingers"/>
    <property type="match status" value="1"/>
</dbReference>
<keyword evidence="1" id="KW-0479">Metal-binding</keyword>
<dbReference type="GO" id="GO:0008270">
    <property type="term" value="F:zinc ion binding"/>
    <property type="evidence" value="ECO:0007669"/>
    <property type="project" value="UniProtKB-KW"/>
</dbReference>
<feature type="compositionally biased region" description="Basic and acidic residues" evidence="2">
    <location>
        <begin position="302"/>
        <end position="312"/>
    </location>
</feature>
<accession>A0AA41MHP9</accession>
<dbReference type="PROSITE" id="PS00028">
    <property type="entry name" value="ZINC_FINGER_C2H2_1"/>
    <property type="match status" value="3"/>
</dbReference>
<feature type="compositionally biased region" description="Low complexity" evidence="2">
    <location>
        <begin position="62"/>
        <end position="71"/>
    </location>
</feature>
<comment type="caution">
    <text evidence="4">The sequence shown here is derived from an EMBL/GenBank/DDBJ whole genome shotgun (WGS) entry which is preliminary data.</text>
</comment>
<dbReference type="PANTHER" id="PTHR21465">
    <property type="entry name" value="ZINC FINGER PROTEIN 469"/>
    <property type="match status" value="1"/>
</dbReference>
<dbReference type="InterPro" id="IPR013087">
    <property type="entry name" value="Znf_C2H2_type"/>
</dbReference>
<organism evidence="4 5">
    <name type="scientific">Sciurus carolinensis</name>
    <name type="common">Eastern gray squirrel</name>
    <dbReference type="NCBI Taxonomy" id="30640"/>
    <lineage>
        <taxon>Eukaryota</taxon>
        <taxon>Metazoa</taxon>
        <taxon>Chordata</taxon>
        <taxon>Craniata</taxon>
        <taxon>Vertebrata</taxon>
        <taxon>Euteleostomi</taxon>
        <taxon>Mammalia</taxon>
        <taxon>Eutheria</taxon>
        <taxon>Euarchontoglires</taxon>
        <taxon>Glires</taxon>
        <taxon>Rodentia</taxon>
        <taxon>Sciuromorpha</taxon>
        <taxon>Sciuridae</taxon>
        <taxon>Sciurinae</taxon>
        <taxon>Sciurini</taxon>
        <taxon>Sciurus</taxon>
    </lineage>
</organism>
<feature type="compositionally biased region" description="Basic and acidic residues" evidence="2">
    <location>
        <begin position="617"/>
        <end position="633"/>
    </location>
</feature>
<sequence>MSEGEREAKRDAASDPAKPQAQAGSLSTDRTKSRRGLPSGSATGSAKLCPSLAPDPWPQGEPLLPAGPAPAACRDPSRDCHHCGKHFPKPFKLQRHLVVHSPRRVYLCPRCPGVYPEPQELRAHLGGAHGVREERELPHTPLYACELCANVMHVIRRSFICSSCNYTFAKKEQFDRHMDKHLRGGQQPFALRSVRRPGTPRQKALALEGVLPNKRRKLALPSSPATPSVAAAGPLPLGSPTLSKGSPPGLPHLCPEAAPSTSEGWADPASPPVGQDELPPRSQELPPPALSPLPTASASGKGDQRLDPTLERPEDEAQPSKQQAPPEEKRAPPPFSGRHRSLGARSMRASDCSPGDPSQLQKERPVSTPHMAPERDTRGPSLKGGATKPLKHRTAASTPSKAPKLPVQPRKPVGVESPAPRELTQSTEDRAKPTSPKAKPRTSSQGSRGPGPGGGSQPQPASGRLQSETATTPAGPIHPGPNPTSDKPPSRTQARGCTKGPREAGDQGSRGLPGPREMDENREKRRRGQATELTPHEVVGNLGRAPPAPNKPLRTPRKQATPSRVLPAKPRPSSQDGKMRSQPSEQPEGHSRAHRRGALGRYSPQARPLLKSPKRGRAVDGAEATELRDHRTAESQSNLLSQLFGQRLTSFKIPLKKCTSE</sequence>
<keyword evidence="5" id="KW-1185">Reference proteome</keyword>
<dbReference type="InterPro" id="IPR039270">
    <property type="entry name" value="ZNF469"/>
</dbReference>
<dbReference type="EMBL" id="JAATJV010183900">
    <property type="protein sequence ID" value="MBZ3872163.1"/>
    <property type="molecule type" value="Genomic_DNA"/>
</dbReference>
<feature type="region of interest" description="Disordered" evidence="2">
    <location>
        <begin position="1"/>
        <end position="71"/>
    </location>
</feature>
<feature type="region of interest" description="Disordered" evidence="2">
    <location>
        <begin position="218"/>
        <end position="638"/>
    </location>
</feature>
<feature type="compositionally biased region" description="Polar residues" evidence="2">
    <location>
        <begin position="483"/>
        <end position="495"/>
    </location>
</feature>
<feature type="domain" description="C2H2-type" evidence="3">
    <location>
        <begin position="159"/>
        <end position="188"/>
    </location>
</feature>
<protein>
    <submittedName>
        <fullName evidence="4">Zinc finger protein 469</fullName>
    </submittedName>
</protein>
<evidence type="ECO:0000256" key="2">
    <source>
        <dbReference type="SAM" id="MobiDB-lite"/>
    </source>
</evidence>
<dbReference type="PROSITE" id="PS50157">
    <property type="entry name" value="ZINC_FINGER_C2H2_2"/>
    <property type="match status" value="2"/>
</dbReference>